<dbReference type="PANTHER" id="PTHR46211:SF14">
    <property type="entry name" value="GLYCEROPHOSPHODIESTER PHOSPHODIESTERASE"/>
    <property type="match status" value="1"/>
</dbReference>
<comment type="caution">
    <text evidence="2">The sequence shown here is derived from an EMBL/GenBank/DDBJ whole genome shotgun (WGS) entry which is preliminary data.</text>
</comment>
<dbReference type="InterPro" id="IPR030395">
    <property type="entry name" value="GP_PDE_dom"/>
</dbReference>
<dbReference type="InterPro" id="IPR017946">
    <property type="entry name" value="PLC-like_Pdiesterase_TIM-brl"/>
</dbReference>
<keyword evidence="3" id="KW-1185">Reference proteome</keyword>
<accession>A0ABX0DI26</accession>
<proteinExistence type="predicted"/>
<feature type="domain" description="GP-PDE" evidence="1">
    <location>
        <begin position="1"/>
        <end position="232"/>
    </location>
</feature>
<dbReference type="EMBL" id="JAAKZI010000035">
    <property type="protein sequence ID" value="NGN85029.1"/>
    <property type="molecule type" value="Genomic_DNA"/>
</dbReference>
<dbReference type="RefSeq" id="WP_165183247.1">
    <property type="nucleotide sequence ID" value="NZ_JAAKZI010000035.1"/>
</dbReference>
<dbReference type="Proteomes" id="UP000479226">
    <property type="component" value="Unassembled WGS sequence"/>
</dbReference>
<reference evidence="2 3" key="1">
    <citation type="submission" date="2020-02" db="EMBL/GenBank/DDBJ databases">
        <title>Genome sequence of the type strain DSM 27180 of Arthrobacter silviterrae.</title>
        <authorList>
            <person name="Gao J."/>
            <person name="Sun J."/>
        </authorList>
    </citation>
    <scope>NUCLEOTIDE SEQUENCE [LARGE SCALE GENOMIC DNA]</scope>
    <source>
        <strain evidence="2 3">DSM 27180</strain>
    </source>
</reference>
<evidence type="ECO:0000313" key="2">
    <source>
        <dbReference type="EMBL" id="NGN85029.1"/>
    </source>
</evidence>
<dbReference type="SUPFAM" id="SSF51695">
    <property type="entry name" value="PLC-like phosphodiesterases"/>
    <property type="match status" value="1"/>
</dbReference>
<dbReference type="Pfam" id="PF03009">
    <property type="entry name" value="GDPD"/>
    <property type="match status" value="1"/>
</dbReference>
<dbReference type="PANTHER" id="PTHR46211">
    <property type="entry name" value="GLYCEROPHOSPHORYL DIESTER PHOSPHODIESTERASE"/>
    <property type="match status" value="1"/>
</dbReference>
<dbReference type="PROSITE" id="PS51704">
    <property type="entry name" value="GP_PDE"/>
    <property type="match status" value="1"/>
</dbReference>
<evidence type="ECO:0000259" key="1">
    <source>
        <dbReference type="PROSITE" id="PS51704"/>
    </source>
</evidence>
<evidence type="ECO:0000313" key="3">
    <source>
        <dbReference type="Proteomes" id="UP000479226"/>
    </source>
</evidence>
<gene>
    <name evidence="2" type="ORF">G6N77_16420</name>
</gene>
<name>A0ABX0DI26_9MICC</name>
<protein>
    <recommendedName>
        <fullName evidence="1">GP-PDE domain-containing protein</fullName>
    </recommendedName>
</protein>
<organism evidence="2 3">
    <name type="scientific">Arthrobacter silviterrae</name>
    <dbReference type="NCBI Taxonomy" id="2026658"/>
    <lineage>
        <taxon>Bacteria</taxon>
        <taxon>Bacillati</taxon>
        <taxon>Actinomycetota</taxon>
        <taxon>Actinomycetes</taxon>
        <taxon>Micrococcales</taxon>
        <taxon>Micrococcaceae</taxon>
        <taxon>Arthrobacter</taxon>
    </lineage>
</organism>
<dbReference type="Gene3D" id="3.20.20.190">
    <property type="entry name" value="Phosphatidylinositol (PI) phosphodiesterase"/>
    <property type="match status" value="1"/>
</dbReference>
<sequence>MRIYAHRGVSAHYPENTLAAFARAVELGLDGIELDVHLSADGVAVVIHDETVDRTTNGIGVIADFTARQLNLLDAGHRQHVPTLAQVLELAAGKVRVNIEIKDAAAAGPVLEAVGRHPELDWFASSSNWQALAAMKQQAPGSDCYPLTLGRFAGPEAPGAVAEALDFAVLHGSSGVSVWEAALDQDMVDMIHSRGLEVWAWTVNDEDRARELVLLGVDSLCVDDPELIRNAVSRAGLAGAANK</sequence>